<organism evidence="1 2">
    <name type="scientific">Aquimarina hainanensis</name>
    <dbReference type="NCBI Taxonomy" id="1578017"/>
    <lineage>
        <taxon>Bacteria</taxon>
        <taxon>Pseudomonadati</taxon>
        <taxon>Bacteroidota</taxon>
        <taxon>Flavobacteriia</taxon>
        <taxon>Flavobacteriales</taxon>
        <taxon>Flavobacteriaceae</taxon>
        <taxon>Aquimarina</taxon>
    </lineage>
</organism>
<dbReference type="SUPFAM" id="SSF50969">
    <property type="entry name" value="YVTN repeat-like/Quinoprotein amine dehydrogenase"/>
    <property type="match status" value="1"/>
</dbReference>
<dbReference type="PANTHER" id="PTHR38787:SF3">
    <property type="entry name" value="REGULATORY P DOMAIN-CONTAINING PROTEIN"/>
    <property type="match status" value="1"/>
</dbReference>
<dbReference type="InterPro" id="IPR027589">
    <property type="entry name" value="Choice_anch_B"/>
</dbReference>
<gene>
    <name evidence="1" type="ORF">ACFSTE_00215</name>
</gene>
<dbReference type="Pfam" id="PF08309">
    <property type="entry name" value="LVIVD"/>
    <property type="match status" value="2"/>
</dbReference>
<evidence type="ECO:0000313" key="2">
    <source>
        <dbReference type="Proteomes" id="UP001597459"/>
    </source>
</evidence>
<name>A0ABW5N161_9FLAO</name>
<proteinExistence type="predicted"/>
<keyword evidence="2" id="KW-1185">Reference proteome</keyword>
<dbReference type="InterPro" id="IPR013211">
    <property type="entry name" value="LVIVD"/>
</dbReference>
<accession>A0ABW5N161</accession>
<reference evidence="2" key="1">
    <citation type="journal article" date="2019" name="Int. J. Syst. Evol. Microbiol.">
        <title>The Global Catalogue of Microorganisms (GCM) 10K type strain sequencing project: providing services to taxonomists for standard genome sequencing and annotation.</title>
        <authorList>
            <consortium name="The Broad Institute Genomics Platform"/>
            <consortium name="The Broad Institute Genome Sequencing Center for Infectious Disease"/>
            <person name="Wu L."/>
            <person name="Ma J."/>
        </authorList>
    </citation>
    <scope>NUCLEOTIDE SEQUENCE [LARGE SCALE GENOMIC DNA]</scope>
    <source>
        <strain evidence="2">KCTC 42423</strain>
    </source>
</reference>
<dbReference type="NCBIfam" id="TIGR04312">
    <property type="entry name" value="choice_anch_B"/>
    <property type="match status" value="1"/>
</dbReference>
<dbReference type="RefSeq" id="WP_378257830.1">
    <property type="nucleotide sequence ID" value="NZ_JBHSJV010000001.1"/>
</dbReference>
<dbReference type="EMBL" id="JBHULX010000001">
    <property type="protein sequence ID" value="MFD2589232.1"/>
    <property type="molecule type" value="Genomic_DNA"/>
</dbReference>
<comment type="caution">
    <text evidence="1">The sequence shown here is derived from an EMBL/GenBank/DDBJ whole genome shotgun (WGS) entry which is preliminary data.</text>
</comment>
<sequence length="417" mass="45954">MKKNLLSPLLSIICILFCNCSRDDTSGNEQIIEMTNQGVIPCENGIAAGKYPCKGYDFVSHITLEQMNAETGNDSWGWTDPVTNKEYALIGLDNGTAFIDISIPESPRYIGKLPTATVSSSWRDVKVYNNTAFIVSEAKGHGLQVFDLTKLRNAGEATTFTADVHYTDFGSAHNIVINPLSGYAYVVGAKNLNGSQALYNGGPLFINIQNPLVPKNEGGYAEKAYSHDAQVITYNGPDPGYIGKEILIGSNENELAIVDITDKSNPIAISTISYAQVGYTHQGWFTEDMKYFLLGDELDETREGFNTRTIIFNMEDLDVPQEHMMFTGTTSAIDHNGYVKGNLFYLANYQAGMRVIDISDIANKNIAEIGFFDTFPTSNAADFKGAWNVYPFFKSGNIVISDINSGFILVRKKMIKI</sequence>
<dbReference type="Proteomes" id="UP001597459">
    <property type="component" value="Unassembled WGS sequence"/>
</dbReference>
<evidence type="ECO:0000313" key="1">
    <source>
        <dbReference type="EMBL" id="MFD2589232.1"/>
    </source>
</evidence>
<dbReference type="InterPro" id="IPR011044">
    <property type="entry name" value="Quino_amine_DH_bsu"/>
</dbReference>
<dbReference type="PANTHER" id="PTHR38787">
    <property type="entry name" value="REGULATORY P DOMAIN-CONTAINING PROTEIN"/>
    <property type="match status" value="1"/>
</dbReference>
<protein>
    <submittedName>
        <fullName evidence="1">Choice-of-anchor B family protein</fullName>
    </submittedName>
</protein>